<evidence type="ECO:0000259" key="12">
    <source>
        <dbReference type="PROSITE" id="PS50262"/>
    </source>
</evidence>
<proteinExistence type="inferred from homology"/>
<dbReference type="AlphaFoldDB" id="A0A8C6RH10"/>
<dbReference type="Gene3D" id="1.20.1070.10">
    <property type="entry name" value="Rhodopsin 7-helix transmembrane proteins"/>
    <property type="match status" value="1"/>
</dbReference>
<keyword evidence="10 11" id="KW-0807">Transducer</keyword>
<dbReference type="GO" id="GO:0005886">
    <property type="term" value="C:plasma membrane"/>
    <property type="evidence" value="ECO:0007669"/>
    <property type="project" value="UniProtKB-SubCell"/>
</dbReference>
<evidence type="ECO:0000256" key="3">
    <source>
        <dbReference type="ARBA" id="ARBA00022475"/>
    </source>
</evidence>
<gene>
    <name evidence="13" type="primary">LOC108491475</name>
</gene>
<dbReference type="Pfam" id="PF03402">
    <property type="entry name" value="V1R"/>
    <property type="match status" value="2"/>
</dbReference>
<feature type="transmembrane region" description="Helical" evidence="11">
    <location>
        <begin position="52"/>
        <end position="73"/>
    </location>
</feature>
<keyword evidence="6 11" id="KW-1133">Transmembrane helix</keyword>
<feature type="domain" description="G-protein coupled receptors family 1 profile" evidence="12">
    <location>
        <begin position="31"/>
        <end position="274"/>
    </location>
</feature>
<sequence>QNKAAKTTEELAIQILLLFQVGPLTGIGAVANLTLFILNFSPILVGSQLRSIQVILTNMTLANFLILFTTWFPNKMVVFGLRRPMSNVKCKLEYYVRLVAQSTNLCSMCVLSIYQFLTLVPGNWGRVMLRGSAQGTVGYSCCGCWLFSLLNNIYIPMKVTDPQNTLNGTDSKSKWVCPTSTFNMIWTSVSMVILLHRHQQRLQHIHTSIQDHRGHPETRATHIILILVVTFVTFYVLDCVYTIFNISFVDAHLWLRHVKKVLAASFSTISPLMLIIKDLRSPRSCHSEL</sequence>
<organism evidence="13 14">
    <name type="scientific">Nannospalax galili</name>
    <name type="common">Northern Israeli blind subterranean mole rat</name>
    <name type="synonym">Spalax galili</name>
    <dbReference type="NCBI Taxonomy" id="1026970"/>
    <lineage>
        <taxon>Eukaryota</taxon>
        <taxon>Metazoa</taxon>
        <taxon>Chordata</taxon>
        <taxon>Craniata</taxon>
        <taxon>Vertebrata</taxon>
        <taxon>Euteleostomi</taxon>
        <taxon>Mammalia</taxon>
        <taxon>Eutheria</taxon>
        <taxon>Euarchontoglires</taxon>
        <taxon>Glires</taxon>
        <taxon>Rodentia</taxon>
        <taxon>Myomorpha</taxon>
        <taxon>Muroidea</taxon>
        <taxon>Spalacidae</taxon>
        <taxon>Spalacinae</taxon>
        <taxon>Nannospalax</taxon>
    </lineage>
</organism>
<feature type="transmembrane region" description="Helical" evidence="11">
    <location>
        <begin position="223"/>
        <end position="249"/>
    </location>
</feature>
<evidence type="ECO:0000256" key="9">
    <source>
        <dbReference type="ARBA" id="ARBA00023170"/>
    </source>
</evidence>
<keyword evidence="7 11" id="KW-0297">G-protein coupled receptor</keyword>
<dbReference type="PROSITE" id="PS50262">
    <property type="entry name" value="G_PROTEIN_RECEP_F1_2"/>
    <property type="match status" value="1"/>
</dbReference>
<evidence type="ECO:0000256" key="6">
    <source>
        <dbReference type="ARBA" id="ARBA00022989"/>
    </source>
</evidence>
<keyword evidence="14" id="KW-1185">Reference proteome</keyword>
<evidence type="ECO:0000256" key="1">
    <source>
        <dbReference type="ARBA" id="ARBA00004651"/>
    </source>
</evidence>
<dbReference type="FunFam" id="1.20.1070.10:FF:000120">
    <property type="entry name" value="Vomeronasal type-1 receptor"/>
    <property type="match status" value="1"/>
</dbReference>
<dbReference type="PANTHER" id="PTHR24062">
    <property type="entry name" value="VOMERONASAL TYPE-1 RECEPTOR"/>
    <property type="match status" value="1"/>
</dbReference>
<dbReference type="InterPro" id="IPR004072">
    <property type="entry name" value="Vmron_rcpt_1"/>
</dbReference>
<dbReference type="InterPro" id="IPR017452">
    <property type="entry name" value="GPCR_Rhodpsn_7TM"/>
</dbReference>
<evidence type="ECO:0000256" key="7">
    <source>
        <dbReference type="ARBA" id="ARBA00023040"/>
    </source>
</evidence>
<keyword evidence="9 11" id="KW-0675">Receptor</keyword>
<name>A0A8C6RH10_NANGA</name>
<evidence type="ECO:0000256" key="5">
    <source>
        <dbReference type="ARBA" id="ARBA00022692"/>
    </source>
</evidence>
<dbReference type="Proteomes" id="UP000694381">
    <property type="component" value="Unassembled WGS sequence"/>
</dbReference>
<keyword evidence="8 11" id="KW-0472">Membrane</keyword>
<dbReference type="GeneTree" id="ENSGT00960000186612"/>
<reference evidence="13" key="2">
    <citation type="submission" date="2025-09" db="UniProtKB">
        <authorList>
            <consortium name="Ensembl"/>
        </authorList>
    </citation>
    <scope>IDENTIFICATION</scope>
</reference>
<comment type="similarity">
    <text evidence="2 11">Belongs to the G-protein coupled receptor 1 family.</text>
</comment>
<dbReference type="SUPFAM" id="SSF81321">
    <property type="entry name" value="Family A G protein-coupled receptor-like"/>
    <property type="match status" value="1"/>
</dbReference>
<evidence type="ECO:0000313" key="14">
    <source>
        <dbReference type="Proteomes" id="UP000694381"/>
    </source>
</evidence>
<evidence type="ECO:0000256" key="2">
    <source>
        <dbReference type="ARBA" id="ARBA00010663"/>
    </source>
</evidence>
<evidence type="ECO:0000256" key="10">
    <source>
        <dbReference type="ARBA" id="ARBA00023224"/>
    </source>
</evidence>
<feature type="transmembrane region" description="Helical" evidence="11">
    <location>
        <begin position="12"/>
        <end position="40"/>
    </location>
</feature>
<dbReference type="GO" id="GO:0019236">
    <property type="term" value="P:response to pheromone"/>
    <property type="evidence" value="ECO:0007669"/>
    <property type="project" value="UniProtKB-KW"/>
</dbReference>
<keyword evidence="5 11" id="KW-0812">Transmembrane</keyword>
<dbReference type="OMA" id="WMFSVLM"/>
<dbReference type="Ensembl" id="ENSNGAT00000022937.1">
    <property type="protein sequence ID" value="ENSNGAP00000017307.1"/>
    <property type="gene ID" value="ENSNGAG00000017777.1"/>
</dbReference>
<feature type="transmembrane region" description="Helical" evidence="11">
    <location>
        <begin position="137"/>
        <end position="155"/>
    </location>
</feature>
<evidence type="ECO:0000256" key="4">
    <source>
        <dbReference type="ARBA" id="ARBA00022507"/>
    </source>
</evidence>
<feature type="transmembrane region" description="Helical" evidence="11">
    <location>
        <begin position="94"/>
        <end position="117"/>
    </location>
</feature>
<accession>A0A8C6RH10</accession>
<keyword evidence="4 11" id="KW-0589">Pheromone response</keyword>
<evidence type="ECO:0000313" key="13">
    <source>
        <dbReference type="Ensembl" id="ENSNGAP00000017307.1"/>
    </source>
</evidence>
<protein>
    <recommendedName>
        <fullName evidence="11">Vomeronasal type-1 receptor</fullName>
    </recommendedName>
</protein>
<dbReference type="GO" id="GO:0007606">
    <property type="term" value="P:sensory perception of chemical stimulus"/>
    <property type="evidence" value="ECO:0007669"/>
    <property type="project" value="UniProtKB-ARBA"/>
</dbReference>
<evidence type="ECO:0000256" key="8">
    <source>
        <dbReference type="ARBA" id="ARBA00023136"/>
    </source>
</evidence>
<comment type="subcellular location">
    <subcellularLocation>
        <location evidence="1 11">Cell membrane</location>
        <topology evidence="1 11">Multi-pass membrane protein</topology>
    </subcellularLocation>
</comment>
<reference evidence="13" key="1">
    <citation type="submission" date="2025-08" db="UniProtKB">
        <authorList>
            <consortium name="Ensembl"/>
        </authorList>
    </citation>
    <scope>IDENTIFICATION</scope>
</reference>
<dbReference type="GO" id="GO:0016503">
    <property type="term" value="F:pheromone receptor activity"/>
    <property type="evidence" value="ECO:0007669"/>
    <property type="project" value="InterPro"/>
</dbReference>
<evidence type="ECO:0000256" key="11">
    <source>
        <dbReference type="RuleBase" id="RU364061"/>
    </source>
</evidence>
<keyword evidence="3 11" id="KW-1003">Cell membrane</keyword>